<dbReference type="InterPro" id="IPR021027">
    <property type="entry name" value="Transposase_put_HTH"/>
</dbReference>
<feature type="domain" description="Transposase putative helix-turn-helix" evidence="1">
    <location>
        <begin position="1"/>
        <end position="41"/>
    </location>
</feature>
<accession>Q118G7</accession>
<dbReference type="eggNOG" id="COG0675">
    <property type="taxonomic scope" value="Bacteria"/>
</dbReference>
<dbReference type="HOGENOM" id="CLU_032903_4_1_3"/>
<dbReference type="EMBL" id="CP000393">
    <property type="protein sequence ID" value="ABG50107.1"/>
    <property type="molecule type" value="Genomic_DNA"/>
</dbReference>
<evidence type="ECO:0000313" key="2">
    <source>
        <dbReference type="EMBL" id="ABG50107.1"/>
    </source>
</evidence>
<dbReference type="STRING" id="203124.Tery_0668"/>
<name>Q118G7_TRIEI</name>
<organism evidence="2">
    <name type="scientific">Trichodesmium erythraeum (strain IMS101)</name>
    <dbReference type="NCBI Taxonomy" id="203124"/>
    <lineage>
        <taxon>Bacteria</taxon>
        <taxon>Bacillati</taxon>
        <taxon>Cyanobacteriota</taxon>
        <taxon>Cyanophyceae</taxon>
        <taxon>Oscillatoriophycideae</taxon>
        <taxon>Oscillatoriales</taxon>
        <taxon>Microcoleaceae</taxon>
        <taxon>Trichodesmium</taxon>
    </lineage>
</organism>
<dbReference type="Pfam" id="PF12323">
    <property type="entry name" value="HTH_OrfB_IS605"/>
    <property type="match status" value="1"/>
</dbReference>
<dbReference type="NCBIfam" id="NF040570">
    <property type="entry name" value="guided_TnpB"/>
    <property type="match status" value="1"/>
</dbReference>
<reference evidence="2" key="1">
    <citation type="submission" date="2006-06" db="EMBL/GenBank/DDBJ databases">
        <title>Complete sequence of Trichodesmium erythraeum IMS101.</title>
        <authorList>
            <consortium name="US DOE Joint Genome Institute"/>
            <person name="Copeland A."/>
            <person name="Lucas S."/>
            <person name="Lapidus A."/>
            <person name="Barry K."/>
            <person name="Detter J.C."/>
            <person name="Glavina del Rio T."/>
            <person name="Hammon N."/>
            <person name="Israni S."/>
            <person name="Dalin E."/>
            <person name="Tice H."/>
            <person name="Pitluck S."/>
            <person name="Kiss H."/>
            <person name="Munk A.C."/>
            <person name="Brettin T."/>
            <person name="Bruce D."/>
            <person name="Han C."/>
            <person name="Tapia R."/>
            <person name="Gilna P."/>
            <person name="Schmutz J."/>
            <person name="Larimer F."/>
            <person name="Land M."/>
            <person name="Hauser L."/>
            <person name="Kyrpides N."/>
            <person name="Kim E."/>
            <person name="Richardson P."/>
        </authorList>
    </citation>
    <scope>NUCLEOTIDE SEQUENCE [LARGE SCALE GENOMIC DNA]</scope>
    <source>
        <strain evidence="2">IMS101</strain>
    </source>
</reference>
<evidence type="ECO:0000259" key="1">
    <source>
        <dbReference type="Pfam" id="PF12323"/>
    </source>
</evidence>
<protein>
    <submittedName>
        <fullName evidence="2">Putative transposase, IS891/IS1136/IS1341</fullName>
    </submittedName>
</protein>
<dbReference type="KEGG" id="ter:Tery_0668"/>
<gene>
    <name evidence="2" type="ordered locus">Tery_0668</name>
</gene>
<dbReference type="RefSeq" id="WP_011610500.1">
    <property type="nucleotide sequence ID" value="NC_008312.1"/>
</dbReference>
<dbReference type="AlphaFoldDB" id="Q118G7"/>
<sequence>MKAKYKYPIEPNIVQIAKLNKLFGCCRYVWNQSLVHCNQLYVYTVKKPSYTDLSKQFITQAKKELTWLKDVADTPLKQCLKDLDQAYQSFFNSCTSKEKGVKVKPPTFKTKKSEQTARFLKYNYKIAEDQIYLTKIGNFKVVGLRELPSIPTSVTIIKDNAGCYFAIFVVEIPVKNLLLSNNLIDVDFGV</sequence>
<proteinExistence type="predicted"/>